<dbReference type="InterPro" id="IPR036388">
    <property type="entry name" value="WH-like_DNA-bd_sf"/>
</dbReference>
<proteinExistence type="predicted"/>
<dbReference type="PANTHER" id="PTHR33164:SF57">
    <property type="entry name" value="MARR-FAMILY TRANSCRIPTIONAL REGULATOR"/>
    <property type="match status" value="1"/>
</dbReference>
<dbReference type="InterPro" id="IPR022687">
    <property type="entry name" value="HTH_DTXR"/>
</dbReference>
<dbReference type="InterPro" id="IPR036390">
    <property type="entry name" value="WH_DNA-bd_sf"/>
</dbReference>
<dbReference type="InterPro" id="IPR039422">
    <property type="entry name" value="MarR/SlyA-like"/>
</dbReference>
<protein>
    <submittedName>
        <fullName evidence="2">Winged helix-turn-helix transcriptional regulator</fullName>
    </submittedName>
</protein>
<dbReference type="SUPFAM" id="SSF46785">
    <property type="entry name" value="Winged helix' DNA-binding domain"/>
    <property type="match status" value="1"/>
</dbReference>
<dbReference type="PANTHER" id="PTHR33164">
    <property type="entry name" value="TRANSCRIPTIONAL REGULATOR, MARR FAMILY"/>
    <property type="match status" value="1"/>
</dbReference>
<evidence type="ECO:0000313" key="2">
    <source>
        <dbReference type="EMBL" id="KAB0680184.1"/>
    </source>
</evidence>
<dbReference type="GO" id="GO:0003677">
    <property type="term" value="F:DNA binding"/>
    <property type="evidence" value="ECO:0007669"/>
    <property type="project" value="InterPro"/>
</dbReference>
<evidence type="ECO:0000313" key="3">
    <source>
        <dbReference type="Proteomes" id="UP000432089"/>
    </source>
</evidence>
<name>A0A7V7PQ17_9HYPH</name>
<dbReference type="Proteomes" id="UP000432089">
    <property type="component" value="Unassembled WGS sequence"/>
</dbReference>
<accession>A0A7V7PQ17</accession>
<dbReference type="AlphaFoldDB" id="A0A7V7PQ17"/>
<dbReference type="GO" id="GO:0003700">
    <property type="term" value="F:DNA-binding transcription factor activity"/>
    <property type="evidence" value="ECO:0007669"/>
    <property type="project" value="InterPro"/>
</dbReference>
<comment type="caution">
    <text evidence="2">The sequence shown here is derived from an EMBL/GenBank/DDBJ whole genome shotgun (WGS) entry which is preliminary data.</text>
</comment>
<dbReference type="InterPro" id="IPR000835">
    <property type="entry name" value="HTH_MarR-typ"/>
</dbReference>
<dbReference type="GO" id="GO:0006950">
    <property type="term" value="P:response to stress"/>
    <property type="evidence" value="ECO:0007669"/>
    <property type="project" value="TreeGrafter"/>
</dbReference>
<dbReference type="EMBL" id="VZDO01000005">
    <property type="protein sequence ID" value="KAB0680184.1"/>
    <property type="molecule type" value="Genomic_DNA"/>
</dbReference>
<sequence>MSISSEDAIKWDDFGVDQNGGRAADPPLVPLLLSVARSVRTLHEIILRGTGIERGQDELLIVLKGRRLAVRDLAIELGIRPSTVSKMIDRMAVNGYVVRSSNQFDERLVMVGLTEKGRDATLRVEAAHQAFEAELRKALGREAERDVLKLLSVDYVLEKRLRRHR</sequence>
<organism evidence="2 3">
    <name type="scientific">Plantimonas leprariae</name>
    <dbReference type="NCBI Taxonomy" id="2615207"/>
    <lineage>
        <taxon>Bacteria</taxon>
        <taxon>Pseudomonadati</taxon>
        <taxon>Pseudomonadota</taxon>
        <taxon>Alphaproteobacteria</taxon>
        <taxon>Hyphomicrobiales</taxon>
        <taxon>Aurantimonadaceae</taxon>
        <taxon>Plantimonas</taxon>
    </lineage>
</organism>
<reference evidence="2 3" key="1">
    <citation type="submission" date="2019-09" db="EMBL/GenBank/DDBJ databases">
        <title>YIM 132180 draft genome.</title>
        <authorList>
            <person name="Zhang K."/>
        </authorList>
    </citation>
    <scope>NUCLEOTIDE SEQUENCE [LARGE SCALE GENOMIC DNA]</scope>
    <source>
        <strain evidence="2 3">YIM 132180</strain>
    </source>
</reference>
<dbReference type="Gene3D" id="1.10.10.10">
    <property type="entry name" value="Winged helix-like DNA-binding domain superfamily/Winged helix DNA-binding domain"/>
    <property type="match status" value="1"/>
</dbReference>
<evidence type="ECO:0000259" key="1">
    <source>
        <dbReference type="PROSITE" id="PS50995"/>
    </source>
</evidence>
<dbReference type="Pfam" id="PF01325">
    <property type="entry name" value="Fe_dep_repress"/>
    <property type="match status" value="1"/>
</dbReference>
<dbReference type="RefSeq" id="WP_150969239.1">
    <property type="nucleotide sequence ID" value="NZ_VZDO01000005.1"/>
</dbReference>
<feature type="domain" description="HTH marR-type" evidence="1">
    <location>
        <begin position="25"/>
        <end position="162"/>
    </location>
</feature>
<gene>
    <name evidence="2" type="ORF">F6X38_08315</name>
</gene>
<dbReference type="SMART" id="SM00347">
    <property type="entry name" value="HTH_MARR"/>
    <property type="match status" value="1"/>
</dbReference>
<dbReference type="PROSITE" id="PS50995">
    <property type="entry name" value="HTH_MARR_2"/>
    <property type="match status" value="1"/>
</dbReference>
<keyword evidence="3" id="KW-1185">Reference proteome</keyword>